<evidence type="ECO:0000313" key="3">
    <source>
        <dbReference type="Proteomes" id="UP000077266"/>
    </source>
</evidence>
<dbReference type="AlphaFoldDB" id="A0A165N4H2"/>
<proteinExistence type="predicted"/>
<sequence length="85" mass="9124">MVEPEAASDGVMVQLNVPRLSAERTTSKTVRVPDTLRSSPICHGQGHPPPTSTELVPGTLPRALSVLWHSSAFCPFARPEHAESP</sequence>
<evidence type="ECO:0000256" key="1">
    <source>
        <dbReference type="SAM" id="MobiDB-lite"/>
    </source>
</evidence>
<name>A0A165N4H2_EXIGL</name>
<evidence type="ECO:0000313" key="2">
    <source>
        <dbReference type="EMBL" id="KZW00195.1"/>
    </source>
</evidence>
<feature type="region of interest" description="Disordered" evidence="1">
    <location>
        <begin position="22"/>
        <end position="52"/>
    </location>
</feature>
<gene>
    <name evidence="2" type="ORF">EXIGLDRAFT_722261</name>
</gene>
<reference evidence="2 3" key="1">
    <citation type="journal article" date="2016" name="Mol. Biol. Evol.">
        <title>Comparative Genomics of Early-Diverging Mushroom-Forming Fungi Provides Insights into the Origins of Lignocellulose Decay Capabilities.</title>
        <authorList>
            <person name="Nagy L.G."/>
            <person name="Riley R."/>
            <person name="Tritt A."/>
            <person name="Adam C."/>
            <person name="Daum C."/>
            <person name="Floudas D."/>
            <person name="Sun H."/>
            <person name="Yadav J.S."/>
            <person name="Pangilinan J."/>
            <person name="Larsson K.H."/>
            <person name="Matsuura K."/>
            <person name="Barry K."/>
            <person name="Labutti K."/>
            <person name="Kuo R."/>
            <person name="Ohm R.A."/>
            <person name="Bhattacharya S.S."/>
            <person name="Shirouzu T."/>
            <person name="Yoshinaga Y."/>
            <person name="Martin F.M."/>
            <person name="Grigoriev I.V."/>
            <person name="Hibbett D.S."/>
        </authorList>
    </citation>
    <scope>NUCLEOTIDE SEQUENCE [LARGE SCALE GENOMIC DNA]</scope>
    <source>
        <strain evidence="2 3">HHB12029</strain>
    </source>
</reference>
<dbReference type="EMBL" id="KV425902">
    <property type="protein sequence ID" value="KZW00195.1"/>
    <property type="molecule type" value="Genomic_DNA"/>
</dbReference>
<dbReference type="InParanoid" id="A0A165N4H2"/>
<keyword evidence="3" id="KW-1185">Reference proteome</keyword>
<accession>A0A165N4H2</accession>
<dbReference type="Proteomes" id="UP000077266">
    <property type="component" value="Unassembled WGS sequence"/>
</dbReference>
<protein>
    <submittedName>
        <fullName evidence="2">Uncharacterized protein</fullName>
    </submittedName>
</protein>
<organism evidence="2 3">
    <name type="scientific">Exidia glandulosa HHB12029</name>
    <dbReference type="NCBI Taxonomy" id="1314781"/>
    <lineage>
        <taxon>Eukaryota</taxon>
        <taxon>Fungi</taxon>
        <taxon>Dikarya</taxon>
        <taxon>Basidiomycota</taxon>
        <taxon>Agaricomycotina</taxon>
        <taxon>Agaricomycetes</taxon>
        <taxon>Auriculariales</taxon>
        <taxon>Exidiaceae</taxon>
        <taxon>Exidia</taxon>
    </lineage>
</organism>